<evidence type="ECO:0000313" key="1">
    <source>
        <dbReference type="EMBL" id="KAH7858749.1"/>
    </source>
</evidence>
<reference evidence="1 2" key="1">
    <citation type="journal article" date="2021" name="Hortic Res">
        <title>High-quality reference genome and annotation aids understanding of berry development for evergreen blueberry (Vaccinium darrowii).</title>
        <authorList>
            <person name="Yu J."/>
            <person name="Hulse-Kemp A.M."/>
            <person name="Babiker E."/>
            <person name="Staton M."/>
        </authorList>
    </citation>
    <scope>NUCLEOTIDE SEQUENCE [LARGE SCALE GENOMIC DNA]</scope>
    <source>
        <strain evidence="2">cv. NJ 8807/NJ 8810</strain>
        <tissue evidence="1">Young leaf</tissue>
    </source>
</reference>
<sequence length="218" mass="25592">MALHDHDYTSYESEFATAIAAAAFAIHSAEEANSEYRKKLRSMSRAKRRKDDLEARRIPGNEAKDPEVESSMKKRMEQDRRGRASFAGHAGGDESQRESSRRRRRRSPEAKANTWEKPAMAKLVKRYEKMNSNILAWENEKKMKAKVEMERTKRELEQRNAVNLQHYRNEIARIEHVAGGTRVQLEDKRRNEETKVKERAKRRIRTKGKFPFSCCFCF</sequence>
<proteinExistence type="predicted"/>
<dbReference type="Proteomes" id="UP000828048">
    <property type="component" value="Chromosome 3"/>
</dbReference>
<keyword evidence="2" id="KW-1185">Reference proteome</keyword>
<dbReference type="EMBL" id="CM037153">
    <property type="protein sequence ID" value="KAH7858749.1"/>
    <property type="molecule type" value="Genomic_DNA"/>
</dbReference>
<organism evidence="1 2">
    <name type="scientific">Vaccinium darrowii</name>
    <dbReference type="NCBI Taxonomy" id="229202"/>
    <lineage>
        <taxon>Eukaryota</taxon>
        <taxon>Viridiplantae</taxon>
        <taxon>Streptophyta</taxon>
        <taxon>Embryophyta</taxon>
        <taxon>Tracheophyta</taxon>
        <taxon>Spermatophyta</taxon>
        <taxon>Magnoliopsida</taxon>
        <taxon>eudicotyledons</taxon>
        <taxon>Gunneridae</taxon>
        <taxon>Pentapetalae</taxon>
        <taxon>asterids</taxon>
        <taxon>Ericales</taxon>
        <taxon>Ericaceae</taxon>
        <taxon>Vaccinioideae</taxon>
        <taxon>Vaccinieae</taxon>
        <taxon>Vaccinium</taxon>
    </lineage>
</organism>
<gene>
    <name evidence="1" type="ORF">Vadar_027572</name>
</gene>
<protein>
    <submittedName>
        <fullName evidence="1">Uncharacterized protein</fullName>
    </submittedName>
</protein>
<evidence type="ECO:0000313" key="2">
    <source>
        <dbReference type="Proteomes" id="UP000828048"/>
    </source>
</evidence>
<name>A0ACB7YZQ8_9ERIC</name>
<accession>A0ACB7YZQ8</accession>
<comment type="caution">
    <text evidence="1">The sequence shown here is derived from an EMBL/GenBank/DDBJ whole genome shotgun (WGS) entry which is preliminary data.</text>
</comment>